<dbReference type="Proteomes" id="UP000068250">
    <property type="component" value="Plasmid 1P"/>
</dbReference>
<keyword evidence="1" id="KW-0238">DNA-binding</keyword>
<evidence type="ECO:0000259" key="2">
    <source>
        <dbReference type="PROSITE" id="PS51740"/>
    </source>
</evidence>
<geneLocation type="plasmid" evidence="4">
    <name>1P</name>
</geneLocation>
<dbReference type="GO" id="GO:0003677">
    <property type="term" value="F:DNA binding"/>
    <property type="evidence" value="ECO:0007669"/>
    <property type="project" value="UniProtKB-UniRule"/>
</dbReference>
<dbReference type="AlphaFoldDB" id="A0A0U5FD18"/>
<dbReference type="EMBL" id="LN609303">
    <property type="protein sequence ID" value="CEF57473.1"/>
    <property type="molecule type" value="Genomic_DNA"/>
</dbReference>
<dbReference type="InterPro" id="IPR007159">
    <property type="entry name" value="SpoVT-AbrB_dom"/>
</dbReference>
<accession>A0A0U5FD18</accession>
<dbReference type="PROSITE" id="PS51740">
    <property type="entry name" value="SPOVT_ABRB"/>
    <property type="match status" value="1"/>
</dbReference>
<dbReference type="GO" id="GO:0001558">
    <property type="term" value="P:regulation of cell growth"/>
    <property type="evidence" value="ECO:0007669"/>
    <property type="project" value="InterPro"/>
</dbReference>
<dbReference type="SMART" id="SM00966">
    <property type="entry name" value="SpoVT_AbrB"/>
    <property type="match status" value="1"/>
</dbReference>
<proteinExistence type="predicted"/>
<organism evidence="3 4">
    <name type="scientific">Acetobacter ghanensis</name>
    <dbReference type="NCBI Taxonomy" id="431306"/>
    <lineage>
        <taxon>Bacteria</taxon>
        <taxon>Pseudomonadati</taxon>
        <taxon>Pseudomonadota</taxon>
        <taxon>Alphaproteobacteria</taxon>
        <taxon>Acetobacterales</taxon>
        <taxon>Acetobacteraceae</taxon>
        <taxon>Acetobacter</taxon>
    </lineage>
</organism>
<dbReference type="GO" id="GO:0003700">
    <property type="term" value="F:DNA-binding transcription factor activity"/>
    <property type="evidence" value="ECO:0007669"/>
    <property type="project" value="InterPro"/>
</dbReference>
<sequence>MLLVPAALHHGGAIRAGGCRAGDRTLAVGKEIPYLGDMIRSRLTSKSQTTIPQAVRATLGLQPGDEIGYVVENGQVILTRVSAAAEQDDPFATFSEWNSVADQHAYAGL</sequence>
<dbReference type="GO" id="GO:0097351">
    <property type="term" value="F:toxin sequestering activity"/>
    <property type="evidence" value="ECO:0007669"/>
    <property type="project" value="InterPro"/>
</dbReference>
<dbReference type="PATRIC" id="fig|431306.5.peg.2909"/>
<evidence type="ECO:0000313" key="4">
    <source>
        <dbReference type="Proteomes" id="UP000068250"/>
    </source>
</evidence>
<dbReference type="InterPro" id="IPR037914">
    <property type="entry name" value="SpoVT-AbrB_sf"/>
</dbReference>
<dbReference type="InterPro" id="IPR031848">
    <property type="entry name" value="PrlF_antitoxin"/>
</dbReference>
<protein>
    <submittedName>
        <fullName evidence="3">Putative transcriptional regulator</fullName>
    </submittedName>
</protein>
<name>A0A0U5FD18_9PROT</name>
<feature type="domain" description="SpoVT-AbrB" evidence="2">
    <location>
        <begin position="38"/>
        <end position="83"/>
    </location>
</feature>
<dbReference type="Gene3D" id="2.10.260.10">
    <property type="match status" value="1"/>
</dbReference>
<reference evidence="4" key="1">
    <citation type="submission" date="2014-09" db="EMBL/GenBank/DDBJ databases">
        <authorList>
            <person name="Illeghems K.G."/>
        </authorList>
    </citation>
    <scope>NUCLEOTIDE SEQUENCE [LARGE SCALE GENOMIC DNA]</scope>
    <source>
        <strain evidence="4">LMG 23848T</strain>
        <plasmid evidence="4">1P</plasmid>
    </source>
</reference>
<dbReference type="RefSeq" id="WP_264812044.1">
    <property type="nucleotide sequence ID" value="NZ_LN609303.1"/>
</dbReference>
<dbReference type="Pfam" id="PF15937">
    <property type="entry name" value="PrlF_antitoxin"/>
    <property type="match status" value="1"/>
</dbReference>
<dbReference type="SUPFAM" id="SSF89447">
    <property type="entry name" value="AbrB/MazE/MraZ-like"/>
    <property type="match status" value="1"/>
</dbReference>
<evidence type="ECO:0000313" key="3">
    <source>
        <dbReference type="EMBL" id="CEF57473.1"/>
    </source>
</evidence>
<gene>
    <name evidence="3" type="ORF">AGA_1P172</name>
</gene>
<evidence type="ECO:0000256" key="1">
    <source>
        <dbReference type="PROSITE-ProRule" id="PRU01076"/>
    </source>
</evidence>